<dbReference type="AlphaFoldDB" id="A0A2I2KW18"/>
<dbReference type="EMBL" id="FZMO01000313">
    <property type="protein sequence ID" value="SNQ49854.1"/>
    <property type="molecule type" value="Genomic_DNA"/>
</dbReference>
<evidence type="ECO:0000313" key="1">
    <source>
        <dbReference type="EMBL" id="SNQ49854.1"/>
    </source>
</evidence>
<keyword evidence="2" id="KW-1185">Reference proteome</keyword>
<proteinExistence type="predicted"/>
<accession>A0A2I2KW18</accession>
<name>A0A2I2KW18_9ACTN</name>
<evidence type="ECO:0000313" key="2">
    <source>
        <dbReference type="Proteomes" id="UP000234331"/>
    </source>
</evidence>
<gene>
    <name evidence="1" type="ORF">FRACA_3800002</name>
</gene>
<sequence length="110" mass="11223">MTDASCGDVGRVVMADVRGHALVRSGVEGAAAGSSGPACPICGALAVEDKEGLAPPASASDSMVATCHPPTERGGENLRRILSLGLEFLSAEIDAEFEQAIGYFLFASLQ</sequence>
<organism evidence="1 2">
    <name type="scientific">Frankia canadensis</name>
    <dbReference type="NCBI Taxonomy" id="1836972"/>
    <lineage>
        <taxon>Bacteria</taxon>
        <taxon>Bacillati</taxon>
        <taxon>Actinomycetota</taxon>
        <taxon>Actinomycetes</taxon>
        <taxon>Frankiales</taxon>
        <taxon>Frankiaceae</taxon>
        <taxon>Frankia</taxon>
    </lineage>
</organism>
<dbReference type="Proteomes" id="UP000234331">
    <property type="component" value="Unassembled WGS sequence"/>
</dbReference>
<reference evidence="1 2" key="1">
    <citation type="submission" date="2017-06" db="EMBL/GenBank/DDBJ databases">
        <authorList>
            <person name="Kim H.J."/>
            <person name="Triplett B.A."/>
        </authorList>
    </citation>
    <scope>NUCLEOTIDE SEQUENCE [LARGE SCALE GENOMIC DNA]</scope>
    <source>
        <strain evidence="1">FRACA_ARgP5</strain>
    </source>
</reference>
<protein>
    <submittedName>
        <fullName evidence="1">Uncharacterized protein</fullName>
    </submittedName>
</protein>